<keyword evidence="2" id="KW-0732">Signal</keyword>
<evidence type="ECO:0000313" key="3">
    <source>
        <dbReference type="EMBL" id="MFD1002585.1"/>
    </source>
</evidence>
<feature type="region of interest" description="Disordered" evidence="1">
    <location>
        <begin position="327"/>
        <end position="369"/>
    </location>
</feature>
<feature type="compositionally biased region" description="Polar residues" evidence="1">
    <location>
        <begin position="158"/>
        <end position="172"/>
    </location>
</feature>
<feature type="compositionally biased region" description="Basic residues" evidence="1">
    <location>
        <begin position="56"/>
        <end position="65"/>
    </location>
</feature>
<evidence type="ECO:0000313" key="4">
    <source>
        <dbReference type="Proteomes" id="UP001597112"/>
    </source>
</evidence>
<organism evidence="3 4">
    <name type="scientific">Ohtaekwangia kribbensis</name>
    <dbReference type="NCBI Taxonomy" id="688913"/>
    <lineage>
        <taxon>Bacteria</taxon>
        <taxon>Pseudomonadati</taxon>
        <taxon>Bacteroidota</taxon>
        <taxon>Cytophagia</taxon>
        <taxon>Cytophagales</taxon>
        <taxon>Fulvivirgaceae</taxon>
        <taxon>Ohtaekwangia</taxon>
    </lineage>
</organism>
<feature type="compositionally biased region" description="Polar residues" evidence="1">
    <location>
        <begin position="340"/>
        <end position="354"/>
    </location>
</feature>
<feature type="region of interest" description="Disordered" evidence="1">
    <location>
        <begin position="769"/>
        <end position="792"/>
    </location>
</feature>
<feature type="signal peptide" evidence="2">
    <location>
        <begin position="1"/>
        <end position="34"/>
    </location>
</feature>
<feature type="region of interest" description="Disordered" evidence="1">
    <location>
        <begin position="36"/>
        <end position="232"/>
    </location>
</feature>
<gene>
    <name evidence="3" type="ORF">ACFQ21_24885</name>
</gene>
<proteinExistence type="predicted"/>
<evidence type="ECO:0000256" key="2">
    <source>
        <dbReference type="SAM" id="SignalP"/>
    </source>
</evidence>
<feature type="region of interest" description="Disordered" evidence="1">
    <location>
        <begin position="398"/>
        <end position="432"/>
    </location>
</feature>
<accession>A0ABW3KAZ4</accession>
<keyword evidence="4" id="KW-1185">Reference proteome</keyword>
<reference evidence="4" key="1">
    <citation type="journal article" date="2019" name="Int. J. Syst. Evol. Microbiol.">
        <title>The Global Catalogue of Microorganisms (GCM) 10K type strain sequencing project: providing services to taxonomists for standard genome sequencing and annotation.</title>
        <authorList>
            <consortium name="The Broad Institute Genomics Platform"/>
            <consortium name="The Broad Institute Genome Sequencing Center for Infectious Disease"/>
            <person name="Wu L."/>
            <person name="Ma J."/>
        </authorList>
    </citation>
    <scope>NUCLEOTIDE SEQUENCE [LARGE SCALE GENOMIC DNA]</scope>
    <source>
        <strain evidence="4">CCUG 58938</strain>
    </source>
</reference>
<dbReference type="RefSeq" id="WP_377583904.1">
    <property type="nucleotide sequence ID" value="NZ_JBHTKA010000008.1"/>
</dbReference>
<feature type="compositionally biased region" description="Basic and acidic residues" evidence="1">
    <location>
        <begin position="98"/>
        <end position="130"/>
    </location>
</feature>
<dbReference type="Proteomes" id="UP001597112">
    <property type="component" value="Unassembled WGS sequence"/>
</dbReference>
<feature type="compositionally biased region" description="Polar residues" evidence="1">
    <location>
        <begin position="184"/>
        <end position="204"/>
    </location>
</feature>
<evidence type="ECO:0000256" key="1">
    <source>
        <dbReference type="SAM" id="MobiDB-lite"/>
    </source>
</evidence>
<feature type="region of interest" description="Disordered" evidence="1">
    <location>
        <begin position="466"/>
        <end position="536"/>
    </location>
</feature>
<feature type="region of interest" description="Disordered" evidence="1">
    <location>
        <begin position="265"/>
        <end position="312"/>
    </location>
</feature>
<name>A0ABW3KAZ4_9BACT</name>
<dbReference type="EMBL" id="JBHTKA010000008">
    <property type="protein sequence ID" value="MFD1002585.1"/>
    <property type="molecule type" value="Genomic_DNA"/>
</dbReference>
<comment type="caution">
    <text evidence="3">The sequence shown here is derived from an EMBL/GenBank/DDBJ whole genome shotgun (WGS) entry which is preliminary data.</text>
</comment>
<protein>
    <submittedName>
        <fullName evidence="3">Uncharacterized protein</fullName>
    </submittedName>
</protein>
<feature type="chain" id="PRO_5045968519" evidence="2">
    <location>
        <begin position="35"/>
        <end position="792"/>
    </location>
</feature>
<sequence length="792" mass="88922">MNARIHNSTTIFTTTLKSLGLVIILFFLALPALAQNTKGDRPQSSGGGTKRENRFKIFKKKKTRTSKPPSYSRAQPRRSSRANTPRKESKAGKSIRMFPRESSRPSDKQRAWRGDISGRRIRTQDKESSGGKRNVFPQSGRYANSRPSERQRAWRGSASGSGVRTRSNTGKTRNVYPQRWKYTHNPSRTPQSKQRAVSNRSTLARLNKLQGDPDGPRPKRKRKVVPRSASRSFIARRSTNIFASFPRPKRKPERAYEGDIAGRPLRTKNYETPRPGVIAPGFKPYAGRKRVGERPYRGPAAGSYRSATRTKPKAWTGDIAGRRLRSRNYTSKKRIEGRPTLSSGVRTRTRSGQVQGKVAPRGPGIGASRLGRYQSQLRGRRASKGGGSVSGRLWNNKQSAIPVRPPGAKSAGIYSNRMKGRRPLKGGGSVSGKLWNNKQSAIPVRPPGAKSAGMYAVRMKGVRPLKGGGSVSGRAWNNRETPVPVRTPGARSQVLQRYTTGMKGRRPLKGGGSVSGKLWNNRETPIPVRTPGARSQGLQRYTEGMQGKRPVKGGGSISGKLWNNKEKPIAVRTPPASARQVGGYPGKMKMFSVQPGFSDQGEEFTGTIRRPRFWKDYIRNPKANENAIKKKRPKSPTYEVDGYQIAVRTRKYVRNENAAEEATPKLKPTKATYAVGELQIKMKQWKYVRNPSSSEEALRVREPGKAFARSTDYQGNIKMQKFRLFEKNRALHPDAKFVKINKNNVDSERDLLTNFKLWWARLFKKEETQPDHLKDKGHKPRYDKGEKGLWYE</sequence>